<feature type="compositionally biased region" description="Basic and acidic residues" evidence="1">
    <location>
        <begin position="28"/>
        <end position="40"/>
    </location>
</feature>
<evidence type="ECO:0000313" key="2">
    <source>
        <dbReference type="EMBL" id="MFC5226288.1"/>
    </source>
</evidence>
<accession>A0ABW0D7C9</accession>
<evidence type="ECO:0000256" key="1">
    <source>
        <dbReference type="SAM" id="MobiDB-lite"/>
    </source>
</evidence>
<organism evidence="2 3">
    <name type="scientific">Streptomyces fimbriatus</name>
    <dbReference type="NCBI Taxonomy" id="68197"/>
    <lineage>
        <taxon>Bacteria</taxon>
        <taxon>Bacillati</taxon>
        <taxon>Actinomycetota</taxon>
        <taxon>Actinomycetes</taxon>
        <taxon>Kitasatosporales</taxon>
        <taxon>Streptomycetaceae</taxon>
        <taxon>Streptomyces</taxon>
    </lineage>
</organism>
<gene>
    <name evidence="2" type="ORF">ACFPN6_17095</name>
</gene>
<evidence type="ECO:0000313" key="3">
    <source>
        <dbReference type="Proteomes" id="UP001596156"/>
    </source>
</evidence>
<comment type="caution">
    <text evidence="2">The sequence shown here is derived from an EMBL/GenBank/DDBJ whole genome shotgun (WGS) entry which is preliminary data.</text>
</comment>
<name>A0ABW0D7C9_STRFI</name>
<keyword evidence="3" id="KW-1185">Reference proteome</keyword>
<proteinExistence type="predicted"/>
<protein>
    <submittedName>
        <fullName evidence="2">Uncharacterized protein</fullName>
    </submittedName>
</protein>
<feature type="region of interest" description="Disordered" evidence="1">
    <location>
        <begin position="1"/>
        <end position="60"/>
    </location>
</feature>
<dbReference type="Proteomes" id="UP001596156">
    <property type="component" value="Unassembled WGS sequence"/>
</dbReference>
<feature type="compositionally biased region" description="Low complexity" evidence="1">
    <location>
        <begin position="1"/>
        <end position="18"/>
    </location>
</feature>
<reference evidence="3" key="1">
    <citation type="journal article" date="2019" name="Int. J. Syst. Evol. Microbiol.">
        <title>The Global Catalogue of Microorganisms (GCM) 10K type strain sequencing project: providing services to taxonomists for standard genome sequencing and annotation.</title>
        <authorList>
            <consortium name="The Broad Institute Genomics Platform"/>
            <consortium name="The Broad Institute Genome Sequencing Center for Infectious Disease"/>
            <person name="Wu L."/>
            <person name="Ma J."/>
        </authorList>
    </citation>
    <scope>NUCLEOTIDE SEQUENCE [LARGE SCALE GENOMIC DNA]</scope>
    <source>
        <strain evidence="3">CCM 8479</strain>
    </source>
</reference>
<sequence>MPSRTTAAATSAGSCASRAEPEDVDQDLDGRGHRRPDVRGHSPRPSTWPAVRRRAFALPD</sequence>
<dbReference type="EMBL" id="JBHSKL010000018">
    <property type="protein sequence ID" value="MFC5226288.1"/>
    <property type="molecule type" value="Genomic_DNA"/>
</dbReference>
<feature type="compositionally biased region" description="Basic residues" evidence="1">
    <location>
        <begin position="51"/>
        <end position="60"/>
    </location>
</feature>
<dbReference type="RefSeq" id="WP_344644434.1">
    <property type="nucleotide sequence ID" value="NZ_BAAASS010000008.1"/>
</dbReference>
<dbReference type="PROSITE" id="PS51257">
    <property type="entry name" value="PROKAR_LIPOPROTEIN"/>
    <property type="match status" value="1"/>
</dbReference>